<dbReference type="SUPFAM" id="SSF53720">
    <property type="entry name" value="ALDH-like"/>
    <property type="match status" value="1"/>
</dbReference>
<evidence type="ECO:0000313" key="5">
    <source>
        <dbReference type="Proteomes" id="UP000030949"/>
    </source>
</evidence>
<protein>
    <recommendedName>
        <fullName evidence="3">Aldehyde dehydrogenase domain-containing protein</fullName>
    </recommendedName>
</protein>
<keyword evidence="2" id="KW-0560">Oxidoreductase</keyword>
<comment type="caution">
    <text evidence="4">The sequence shown here is derived from an EMBL/GenBank/DDBJ whole genome shotgun (WGS) entry which is preliminary data.</text>
</comment>
<dbReference type="InterPro" id="IPR015590">
    <property type="entry name" value="Aldehyde_DH_dom"/>
</dbReference>
<comment type="similarity">
    <text evidence="1">Belongs to the aldehyde dehydrogenase family.</text>
</comment>
<dbReference type="InterPro" id="IPR016161">
    <property type="entry name" value="Ald_DH/histidinol_DH"/>
</dbReference>
<name>A0A0B1Z338_9PSED</name>
<dbReference type="EMBL" id="JQGJ01000009">
    <property type="protein sequence ID" value="KHK63827.1"/>
    <property type="molecule type" value="Genomic_DNA"/>
</dbReference>
<dbReference type="GO" id="GO:0009450">
    <property type="term" value="P:gamma-aminobutyric acid catabolic process"/>
    <property type="evidence" value="ECO:0007669"/>
    <property type="project" value="TreeGrafter"/>
</dbReference>
<dbReference type="AlphaFoldDB" id="A0A0B1Z338"/>
<feature type="domain" description="Aldehyde dehydrogenase" evidence="3">
    <location>
        <begin position="25"/>
        <end position="99"/>
    </location>
</feature>
<evidence type="ECO:0000313" key="4">
    <source>
        <dbReference type="EMBL" id="KHK63827.1"/>
    </source>
</evidence>
<evidence type="ECO:0000256" key="2">
    <source>
        <dbReference type="ARBA" id="ARBA00023002"/>
    </source>
</evidence>
<dbReference type="GO" id="GO:0004777">
    <property type="term" value="F:succinate-semialdehyde dehydrogenase (NAD+) activity"/>
    <property type="evidence" value="ECO:0007669"/>
    <property type="project" value="TreeGrafter"/>
</dbReference>
<sequence>MIAFNLQQIKDAGWLKEANYIDGQWMAADDARHLAINDPATDNQIGQIPWGGAVETPRAIDAAHAAFTSWSLTTAAERTILLNRMAQLVRDNLDILASTPASSAWPRTFSP</sequence>
<reference evidence="5" key="1">
    <citation type="submission" date="2015-03" db="EMBL/GenBank/DDBJ databases">
        <title>Pseudomonas frederiksbergensis hydrocarbon degrader.</title>
        <authorList>
            <person name="Brown L.M."/>
            <person name="Ruiz O.N."/>
            <person name="Mueller S."/>
            <person name="Gunasekera T.S."/>
        </authorList>
    </citation>
    <scope>NUCLEOTIDE SEQUENCE [LARGE SCALE GENOMIC DNA]</scope>
    <source>
        <strain evidence="5">SI8</strain>
    </source>
</reference>
<dbReference type="InterPro" id="IPR016162">
    <property type="entry name" value="Ald_DH_N"/>
</dbReference>
<organism evidence="4 5">
    <name type="scientific">Pseudomonas frederiksbergensis</name>
    <dbReference type="NCBI Taxonomy" id="104087"/>
    <lineage>
        <taxon>Bacteria</taxon>
        <taxon>Pseudomonadati</taxon>
        <taxon>Pseudomonadota</taxon>
        <taxon>Gammaproteobacteria</taxon>
        <taxon>Pseudomonadales</taxon>
        <taxon>Pseudomonadaceae</taxon>
        <taxon>Pseudomonas</taxon>
    </lineage>
</organism>
<evidence type="ECO:0000259" key="3">
    <source>
        <dbReference type="Pfam" id="PF00171"/>
    </source>
</evidence>
<dbReference type="Gene3D" id="3.40.605.10">
    <property type="entry name" value="Aldehyde Dehydrogenase, Chain A, domain 1"/>
    <property type="match status" value="1"/>
</dbReference>
<proteinExistence type="inferred from homology"/>
<dbReference type="PANTHER" id="PTHR43353">
    <property type="entry name" value="SUCCINATE-SEMIALDEHYDE DEHYDROGENASE, MITOCHONDRIAL"/>
    <property type="match status" value="1"/>
</dbReference>
<dbReference type="Proteomes" id="UP000030949">
    <property type="component" value="Unassembled WGS sequence"/>
</dbReference>
<dbReference type="InterPro" id="IPR050740">
    <property type="entry name" value="Aldehyde_DH_Superfamily"/>
</dbReference>
<dbReference type="RefSeq" id="WP_039592362.1">
    <property type="nucleotide sequence ID" value="NZ_JQGJ02000009.1"/>
</dbReference>
<gene>
    <name evidence="4" type="ORF">JZ00_16495</name>
</gene>
<accession>A0A0B1Z338</accession>
<dbReference type="PANTHER" id="PTHR43353:SF5">
    <property type="entry name" value="SUCCINATE-SEMIALDEHYDE DEHYDROGENASE, MITOCHONDRIAL"/>
    <property type="match status" value="1"/>
</dbReference>
<dbReference type="Pfam" id="PF00171">
    <property type="entry name" value="Aldedh"/>
    <property type="match status" value="1"/>
</dbReference>
<evidence type="ECO:0000256" key="1">
    <source>
        <dbReference type="ARBA" id="ARBA00009986"/>
    </source>
</evidence>